<dbReference type="PANTHER" id="PTHR40696">
    <property type="entry name" value="DUF371 FAMILY PROTEIN"/>
    <property type="match status" value="1"/>
</dbReference>
<dbReference type="Pfam" id="PF04027">
    <property type="entry name" value="DUF371"/>
    <property type="match status" value="1"/>
</dbReference>
<dbReference type="Gene3D" id="2.60.120.630">
    <property type="entry name" value="mth639 domain like"/>
    <property type="match status" value="1"/>
</dbReference>
<sequence length="164" mass="18548">MIAFDVIRATGHNNVKGTHRNTLEITKDDYLTPRGDCIIGINADKALSDLKEEVKSIIKKEGSFIYVILKVKNLIDIVEGRGSLYLPLSNSEKIIVRRSNFISDSTIMIHANKAAKNIRRDLINELRKEEELISYVVASDSPLKYEEILGIVINSRPDNRKNLL</sequence>
<evidence type="ECO:0000313" key="1">
    <source>
        <dbReference type="EMBL" id="MUN29358.1"/>
    </source>
</evidence>
<protein>
    <submittedName>
        <fullName evidence="1">DUF371 domain-containing protein</fullName>
    </submittedName>
</protein>
<comment type="caution">
    <text evidence="1">The sequence shown here is derived from an EMBL/GenBank/DDBJ whole genome shotgun (WGS) entry which is preliminary data.</text>
</comment>
<name>A0A6A9QNN8_SULME</name>
<dbReference type="EMBL" id="WGGD01000005">
    <property type="protein sequence ID" value="MUN29358.1"/>
    <property type="molecule type" value="Genomic_DNA"/>
</dbReference>
<dbReference type="RefSeq" id="WP_054838365.1">
    <property type="nucleotide sequence ID" value="NZ_BBBY01000008.1"/>
</dbReference>
<accession>A0A6A9QNN8</accession>
<organism evidence="1 2">
    <name type="scientific">Sulfuracidifex metallicus DSM 6482 = JCM 9184</name>
    <dbReference type="NCBI Taxonomy" id="523847"/>
    <lineage>
        <taxon>Archaea</taxon>
        <taxon>Thermoproteota</taxon>
        <taxon>Thermoprotei</taxon>
        <taxon>Sulfolobales</taxon>
        <taxon>Sulfolobaceae</taxon>
        <taxon>Sulfuracidifex</taxon>
    </lineage>
</organism>
<dbReference type="PANTHER" id="PTHR40696:SF1">
    <property type="entry name" value="DUF371 DOMAIN-CONTAINING PROTEIN"/>
    <property type="match status" value="1"/>
</dbReference>
<evidence type="ECO:0000313" key="2">
    <source>
        <dbReference type="Proteomes" id="UP000470772"/>
    </source>
</evidence>
<dbReference type="OrthoDB" id="9265at2157"/>
<dbReference type="InterPro" id="IPR023131">
    <property type="entry name" value="Mth639-like_dom_sf"/>
</dbReference>
<keyword evidence="2" id="KW-1185">Reference proteome</keyword>
<reference evidence="1 2" key="1">
    <citation type="submission" date="2019-10" db="EMBL/GenBank/DDBJ databases">
        <title>Sequencing and Assembly of Multiple Reported Metal-Biooxidizing Members of the Extremely Thermoacidophilic Archaeal Family Sulfolobaceae.</title>
        <authorList>
            <person name="Counts J.A."/>
            <person name="Kelly R.M."/>
        </authorList>
    </citation>
    <scope>NUCLEOTIDE SEQUENCE [LARGE SCALE GENOMIC DNA]</scope>
    <source>
        <strain evidence="1 2">DSM 6482</strain>
    </source>
</reference>
<dbReference type="AlphaFoldDB" id="A0A6A9QNN8"/>
<dbReference type="InterPro" id="IPR007171">
    <property type="entry name" value="DUF371"/>
</dbReference>
<gene>
    <name evidence="1" type="ORF">GC250_07905</name>
</gene>
<proteinExistence type="predicted"/>
<dbReference type="Proteomes" id="UP000470772">
    <property type="component" value="Unassembled WGS sequence"/>
</dbReference>